<evidence type="ECO:0000256" key="7">
    <source>
        <dbReference type="ARBA" id="ARBA00022989"/>
    </source>
</evidence>
<evidence type="ECO:0000256" key="2">
    <source>
        <dbReference type="ARBA" id="ARBA00008661"/>
    </source>
</evidence>
<dbReference type="InterPro" id="IPR002659">
    <property type="entry name" value="Glyco_trans_31"/>
</dbReference>
<evidence type="ECO:0000256" key="4">
    <source>
        <dbReference type="ARBA" id="ARBA00022679"/>
    </source>
</evidence>
<dbReference type="Pfam" id="PF01762">
    <property type="entry name" value="Galactosyl_T"/>
    <property type="match status" value="1"/>
</dbReference>
<keyword evidence="6 11" id="KW-0735">Signal-anchor</keyword>
<dbReference type="Proteomes" id="UP000749559">
    <property type="component" value="Unassembled WGS sequence"/>
</dbReference>
<evidence type="ECO:0000313" key="14">
    <source>
        <dbReference type="Proteomes" id="UP000749559"/>
    </source>
</evidence>
<dbReference type="GO" id="GO:0000139">
    <property type="term" value="C:Golgi membrane"/>
    <property type="evidence" value="ECO:0007669"/>
    <property type="project" value="UniProtKB-SubCell"/>
</dbReference>
<keyword evidence="8 11" id="KW-0333">Golgi apparatus</keyword>
<name>A0A8J1XKA3_OWEFU</name>
<dbReference type="AlphaFoldDB" id="A0A8J1XKA3"/>
<organism evidence="13 14">
    <name type="scientific">Owenia fusiformis</name>
    <name type="common">Polychaete worm</name>
    <dbReference type="NCBI Taxonomy" id="6347"/>
    <lineage>
        <taxon>Eukaryota</taxon>
        <taxon>Metazoa</taxon>
        <taxon>Spiralia</taxon>
        <taxon>Lophotrochozoa</taxon>
        <taxon>Annelida</taxon>
        <taxon>Polychaeta</taxon>
        <taxon>Sedentaria</taxon>
        <taxon>Canalipalpata</taxon>
        <taxon>Sabellida</taxon>
        <taxon>Oweniida</taxon>
        <taxon>Oweniidae</taxon>
        <taxon>Owenia</taxon>
    </lineage>
</organism>
<evidence type="ECO:0000256" key="6">
    <source>
        <dbReference type="ARBA" id="ARBA00022968"/>
    </source>
</evidence>
<evidence type="ECO:0000256" key="3">
    <source>
        <dbReference type="ARBA" id="ARBA00022676"/>
    </source>
</evidence>
<dbReference type="EMBL" id="CAIIXF020000002">
    <property type="protein sequence ID" value="CAH1778000.1"/>
    <property type="molecule type" value="Genomic_DNA"/>
</dbReference>
<dbReference type="PANTHER" id="PTHR11214">
    <property type="entry name" value="BETA-1,3-N-ACETYLGLUCOSAMINYLTRANSFERASE"/>
    <property type="match status" value="1"/>
</dbReference>
<comment type="subcellular location">
    <subcellularLocation>
        <location evidence="1 11">Golgi apparatus membrane</location>
        <topology evidence="1 11">Single-pass type II membrane protein</topology>
    </subcellularLocation>
</comment>
<feature type="transmembrane region" description="Helical" evidence="11">
    <location>
        <begin position="15"/>
        <end position="35"/>
    </location>
</feature>
<reference evidence="13" key="1">
    <citation type="submission" date="2022-03" db="EMBL/GenBank/DDBJ databases">
        <authorList>
            <person name="Martin C."/>
        </authorList>
    </citation>
    <scope>NUCLEOTIDE SEQUENCE</scope>
</reference>
<keyword evidence="3 11" id="KW-0328">Glycosyltransferase</keyword>
<dbReference type="EC" id="2.4.1.-" evidence="11"/>
<evidence type="ECO:0000256" key="9">
    <source>
        <dbReference type="ARBA" id="ARBA00023136"/>
    </source>
</evidence>
<keyword evidence="7 11" id="KW-1133">Transmembrane helix</keyword>
<evidence type="ECO:0000256" key="11">
    <source>
        <dbReference type="RuleBase" id="RU363063"/>
    </source>
</evidence>
<evidence type="ECO:0000256" key="5">
    <source>
        <dbReference type="ARBA" id="ARBA00022692"/>
    </source>
</evidence>
<accession>A0A8J1XKA3</accession>
<dbReference type="Gene3D" id="3.90.550.50">
    <property type="match status" value="1"/>
</dbReference>
<dbReference type="GO" id="GO:0006493">
    <property type="term" value="P:protein O-linked glycosylation"/>
    <property type="evidence" value="ECO:0007669"/>
    <property type="project" value="TreeGrafter"/>
</dbReference>
<gene>
    <name evidence="13" type="ORF">OFUS_LOCUS4974</name>
</gene>
<protein>
    <recommendedName>
        <fullName evidence="11">Hexosyltransferase</fullName>
        <ecNumber evidence="11">2.4.1.-</ecNumber>
    </recommendedName>
</protein>
<feature type="region of interest" description="Disordered" evidence="12">
    <location>
        <begin position="60"/>
        <end position="80"/>
    </location>
</feature>
<keyword evidence="14" id="KW-1185">Reference proteome</keyword>
<sequence length="473" mass="54664">MSALKGWIPKGKYRLIVLLLMWIILFQIFIFGLIASNLTHSHAVNHSNKDVTLARGEMMSNDAKDKNDRKDNNSNWESTNINDEANDLKMQFGETRSKTKINDDTLKQILKILKRLKSEKVERYNSANDNNESTIQKHFASNTDIDEHQLRVDRMLRKVHAIWNGTDTYVANHRSLKVWDRAKIHDAVISPHDYTYLINEPNICKDDLFLLVYVYTAPSNAYQRKVIRETWGKVSLYSSLGVVIRVVFLLGKTHIETVQESITQESKIYHDIVQEDFIDAYENLSHKGIMGLKWVTKFCRNTKFVLKIDDDVLVNMFKLITQLKNMISSGESSEKIIRGNVWANGIMPVVREKGTTLYVSPEVYPNENYGEYCSGAAYLLTQPAVRAIYKKSLYVPYIHIEDYYITGRIATLAGVTRKKFDNTTQAYLLFDEYFLLMYQSDASDSLIFGLSSNIMYVPQAWQRILLRHSQGVY</sequence>
<proteinExistence type="inferred from homology"/>
<keyword evidence="10" id="KW-0325">Glycoprotein</keyword>
<comment type="caution">
    <text evidence="13">The sequence shown here is derived from an EMBL/GenBank/DDBJ whole genome shotgun (WGS) entry which is preliminary data.</text>
</comment>
<evidence type="ECO:0000256" key="1">
    <source>
        <dbReference type="ARBA" id="ARBA00004323"/>
    </source>
</evidence>
<evidence type="ECO:0000256" key="8">
    <source>
        <dbReference type="ARBA" id="ARBA00023034"/>
    </source>
</evidence>
<keyword evidence="5 11" id="KW-0812">Transmembrane</keyword>
<keyword evidence="4" id="KW-0808">Transferase</keyword>
<evidence type="ECO:0000256" key="10">
    <source>
        <dbReference type="ARBA" id="ARBA00023180"/>
    </source>
</evidence>
<comment type="similarity">
    <text evidence="2 11">Belongs to the glycosyltransferase 31 family.</text>
</comment>
<evidence type="ECO:0000313" key="13">
    <source>
        <dbReference type="EMBL" id="CAH1778000.1"/>
    </source>
</evidence>
<dbReference type="FunFam" id="3.90.550.50:FF:000001">
    <property type="entry name" value="Hexosyltransferase"/>
    <property type="match status" value="1"/>
</dbReference>
<feature type="compositionally biased region" description="Basic and acidic residues" evidence="12">
    <location>
        <begin position="62"/>
        <end position="72"/>
    </location>
</feature>
<keyword evidence="9 11" id="KW-0472">Membrane</keyword>
<evidence type="ECO:0000256" key="12">
    <source>
        <dbReference type="SAM" id="MobiDB-lite"/>
    </source>
</evidence>
<dbReference type="GO" id="GO:0016758">
    <property type="term" value="F:hexosyltransferase activity"/>
    <property type="evidence" value="ECO:0007669"/>
    <property type="project" value="InterPro"/>
</dbReference>
<dbReference type="PANTHER" id="PTHR11214:SF364">
    <property type="entry name" value="HEXOSYLTRANSFERASE"/>
    <property type="match status" value="1"/>
</dbReference>
<dbReference type="OrthoDB" id="115198at2759"/>